<accession>A0A4E9EFP0</accession>
<dbReference type="Gene3D" id="3.30.710.10">
    <property type="entry name" value="Potassium Channel Kv1.1, Chain A"/>
    <property type="match status" value="1"/>
</dbReference>
<dbReference type="InterPro" id="IPR011333">
    <property type="entry name" value="SKP1/BTB/POZ_sf"/>
</dbReference>
<reference evidence="1" key="1">
    <citation type="submission" date="2019-04" db="EMBL/GenBank/DDBJ databases">
        <authorList>
            <person name="Melise S."/>
            <person name="Noan J."/>
            <person name="Okalmin O."/>
        </authorList>
    </citation>
    <scope>NUCLEOTIDE SEQUENCE</scope>
    <source>
        <strain evidence="1">FN9</strain>
    </source>
</reference>
<name>A0A4E9EFP0_GIBZA</name>
<evidence type="ECO:0008006" key="2">
    <source>
        <dbReference type="Google" id="ProtNLM"/>
    </source>
</evidence>
<dbReference type="EMBL" id="CAAKMV010000152">
    <property type="protein sequence ID" value="VIO61474.1"/>
    <property type="molecule type" value="Genomic_DNA"/>
</dbReference>
<organism evidence="1">
    <name type="scientific">Gibberella zeae</name>
    <name type="common">Wheat head blight fungus</name>
    <name type="synonym">Fusarium graminearum</name>
    <dbReference type="NCBI Taxonomy" id="5518"/>
    <lineage>
        <taxon>Eukaryota</taxon>
        <taxon>Fungi</taxon>
        <taxon>Dikarya</taxon>
        <taxon>Ascomycota</taxon>
        <taxon>Pezizomycotina</taxon>
        <taxon>Sordariomycetes</taxon>
        <taxon>Hypocreomycetidae</taxon>
        <taxon>Hypocreales</taxon>
        <taxon>Nectriaceae</taxon>
        <taxon>Fusarium</taxon>
    </lineage>
</organism>
<dbReference type="AlphaFoldDB" id="A0A4E9EFP0"/>
<evidence type="ECO:0000313" key="1">
    <source>
        <dbReference type="EMBL" id="VIO61474.1"/>
    </source>
</evidence>
<gene>
    <name evidence="1" type="ORF">FUG_LOCUS431606</name>
</gene>
<proteinExistence type="predicted"/>
<sequence length="379" mass="42537">MTLIMHNIDPSGDLVVVLKKPNKYRVIPEVWINGEKTRGHVDRTDVETPKMPTGLGDSDVQMTEIEFRVSSKHLKLASVVFDKMLSGPWKEANCTSSLPASEAEGQDMMELTGYADTFIGSIFDLSLPIPAVPVASDYWEISTTGWHAHAFRVVLEVIHGQLRNFPEKVSLEFFTHVAVIANYYHCTEAVSLAARFWRMWSKDIPTSYGKRSIMWLYISWVFSMPTTFSNMLGLAVKDGLDLFNITTHDLPVATVLETAEAKRKKAILYLITELAAIERKLIYGQLGCSQKCRSMMIGSLALEKQKNPHLVLKGENDCSSRISLSRVIHAVNSFGPIEWIDPASRFNGAHMCNVTQLMQPVIESVLQATKLLQLSDFKK</sequence>
<protein>
    <recommendedName>
        <fullName evidence="2">BTB domain-containing protein</fullName>
    </recommendedName>
</protein>